<protein>
    <submittedName>
        <fullName evidence="1">Uncharacterized protein</fullName>
    </submittedName>
</protein>
<dbReference type="Proteomes" id="UP000331127">
    <property type="component" value="Unassembled WGS sequence"/>
</dbReference>
<keyword evidence="2" id="KW-1185">Reference proteome</keyword>
<name>A0A5M3WLU0_9ACTN</name>
<reference evidence="1 2" key="1">
    <citation type="submission" date="2019-10" db="EMBL/GenBank/DDBJ databases">
        <title>Whole genome shotgun sequence of Acrocarpospora macrocephala NBRC 16266.</title>
        <authorList>
            <person name="Ichikawa N."/>
            <person name="Kimura A."/>
            <person name="Kitahashi Y."/>
            <person name="Komaki H."/>
            <person name="Oguchi A."/>
        </authorList>
    </citation>
    <scope>NUCLEOTIDE SEQUENCE [LARGE SCALE GENOMIC DNA]</scope>
    <source>
        <strain evidence="1 2">NBRC 16266</strain>
    </source>
</reference>
<sequence length="100" mass="10483">MLLVTAARKLTPVTPRDTSRPFDRALLVEEFTRGSHPGVTGTVDYTGSHIAEDKPMTILTIPDLGVESSIPACEFTLVQPYTVLGGAGPCPLSGASGDRG</sequence>
<evidence type="ECO:0000313" key="1">
    <source>
        <dbReference type="EMBL" id="GES09002.1"/>
    </source>
</evidence>
<comment type="caution">
    <text evidence="1">The sequence shown here is derived from an EMBL/GenBank/DDBJ whole genome shotgun (WGS) entry which is preliminary data.</text>
</comment>
<gene>
    <name evidence="1" type="ORF">Amac_025980</name>
</gene>
<evidence type="ECO:0000313" key="2">
    <source>
        <dbReference type="Proteomes" id="UP000331127"/>
    </source>
</evidence>
<dbReference type="AlphaFoldDB" id="A0A5M3WLU0"/>
<accession>A0A5M3WLU0</accession>
<dbReference type="RefSeq" id="WP_155354570.1">
    <property type="nucleotide sequence ID" value="NZ_BAAAHL010000065.1"/>
</dbReference>
<organism evidence="1 2">
    <name type="scientific">Acrocarpospora macrocephala</name>
    <dbReference type="NCBI Taxonomy" id="150177"/>
    <lineage>
        <taxon>Bacteria</taxon>
        <taxon>Bacillati</taxon>
        <taxon>Actinomycetota</taxon>
        <taxon>Actinomycetes</taxon>
        <taxon>Streptosporangiales</taxon>
        <taxon>Streptosporangiaceae</taxon>
        <taxon>Acrocarpospora</taxon>
    </lineage>
</organism>
<dbReference type="EMBL" id="BLAE01000013">
    <property type="protein sequence ID" value="GES09002.1"/>
    <property type="molecule type" value="Genomic_DNA"/>
</dbReference>
<proteinExistence type="predicted"/>